<comment type="caution">
    <text evidence="2">The sequence shown here is derived from an EMBL/GenBank/DDBJ whole genome shotgun (WGS) entry which is preliminary data.</text>
</comment>
<accession>A0A9N9GXQ2</accession>
<evidence type="ECO:0000313" key="2">
    <source>
        <dbReference type="EMBL" id="CAG8641976.1"/>
    </source>
</evidence>
<organism evidence="2 3">
    <name type="scientific">Ambispora gerdemannii</name>
    <dbReference type="NCBI Taxonomy" id="144530"/>
    <lineage>
        <taxon>Eukaryota</taxon>
        <taxon>Fungi</taxon>
        <taxon>Fungi incertae sedis</taxon>
        <taxon>Mucoromycota</taxon>
        <taxon>Glomeromycotina</taxon>
        <taxon>Glomeromycetes</taxon>
        <taxon>Archaeosporales</taxon>
        <taxon>Ambisporaceae</taxon>
        <taxon>Ambispora</taxon>
    </lineage>
</organism>
<feature type="region of interest" description="Disordered" evidence="1">
    <location>
        <begin position="87"/>
        <end position="116"/>
    </location>
</feature>
<proteinExistence type="predicted"/>
<evidence type="ECO:0000313" key="3">
    <source>
        <dbReference type="Proteomes" id="UP000789831"/>
    </source>
</evidence>
<reference evidence="2" key="1">
    <citation type="submission" date="2021-06" db="EMBL/GenBank/DDBJ databases">
        <authorList>
            <person name="Kallberg Y."/>
            <person name="Tangrot J."/>
            <person name="Rosling A."/>
        </authorList>
    </citation>
    <scope>NUCLEOTIDE SEQUENCE</scope>
    <source>
        <strain evidence="2">MT106</strain>
    </source>
</reference>
<name>A0A9N9GXQ2_9GLOM</name>
<dbReference type="Proteomes" id="UP000789831">
    <property type="component" value="Unassembled WGS sequence"/>
</dbReference>
<dbReference type="OrthoDB" id="2338242at2759"/>
<dbReference type="Gene3D" id="1.10.150.50">
    <property type="entry name" value="Transcription Factor, Ets-1"/>
    <property type="match status" value="1"/>
</dbReference>
<dbReference type="EMBL" id="CAJVPL010004027">
    <property type="protein sequence ID" value="CAG8641976.1"/>
    <property type="molecule type" value="Genomic_DNA"/>
</dbReference>
<sequence length="274" mass="31337">SKQEEMDLDDEDISIIEKNKVAGRVFISLTEDKLIASPYNLLGGPAGAIALLIKELNSELQASTSLQQPEKLENNLQTAEAIEKTHELPDNPISTSEESPANAHLSETEESLPNTHLPETASGLLRYYELWNCHYTKWPSLNEFSDYLRDVPKDRVHHSFKIEVEVLRKLFANEHPAQLRLIQLESQLKMRQSARIIKKATRNATKLLAKKTSVKKELEIVEDSTIIDGYRRINKHYDSFHEASTQLVKRRFLADNDHSDSNHEVDGSKRCRQQ</sequence>
<dbReference type="InterPro" id="IPR013761">
    <property type="entry name" value="SAM/pointed_sf"/>
</dbReference>
<protein>
    <submittedName>
        <fullName evidence="2">247_t:CDS:1</fullName>
    </submittedName>
</protein>
<evidence type="ECO:0000256" key="1">
    <source>
        <dbReference type="SAM" id="MobiDB-lite"/>
    </source>
</evidence>
<keyword evidence="3" id="KW-1185">Reference proteome</keyword>
<gene>
    <name evidence="2" type="ORF">AGERDE_LOCUS11016</name>
</gene>
<dbReference type="AlphaFoldDB" id="A0A9N9GXQ2"/>
<feature type="non-terminal residue" evidence="2">
    <location>
        <position position="274"/>
    </location>
</feature>